<dbReference type="Proteomes" id="UP000028838">
    <property type="component" value="Unassembled WGS sequence"/>
</dbReference>
<name>A0A086LBQ4_TOXGO</name>
<protein>
    <submittedName>
        <fullName evidence="1">Uncharacterized protein</fullName>
    </submittedName>
</protein>
<dbReference type="EMBL" id="AEYH02000681">
    <property type="protein sequence ID" value="KFG54072.1"/>
    <property type="molecule type" value="Genomic_DNA"/>
</dbReference>
<feature type="non-terminal residue" evidence="1">
    <location>
        <position position="126"/>
    </location>
</feature>
<accession>A0A086LBQ4</accession>
<dbReference type="VEuPathDB" id="ToxoDB:TGFOU_248150A"/>
<reference evidence="1 2" key="1">
    <citation type="submission" date="2014-07" db="EMBL/GenBank/DDBJ databases">
        <authorList>
            <person name="Sibley D."/>
            <person name="Venepally P."/>
            <person name="Karamycheva S."/>
            <person name="Hadjithomas M."/>
            <person name="Khan A."/>
            <person name="Brunk B."/>
            <person name="Roos D."/>
            <person name="Caler E."/>
            <person name="Lorenzi H."/>
        </authorList>
    </citation>
    <scope>NUCLEOTIDE SEQUENCE [LARGE SCALE GENOMIC DNA]</scope>
    <source>
        <strain evidence="1 2">FOU</strain>
    </source>
</reference>
<evidence type="ECO:0000313" key="2">
    <source>
        <dbReference type="Proteomes" id="UP000028838"/>
    </source>
</evidence>
<sequence>MTTASGFVPALVGVLEGLAAALQHQHRSRAAFPSHASASLLEVSTMLRHLHAFLLTNMFTPELIADPVHNRSASYLRSLIHRVQLDLYALFVSSAEFADLPTRLLAAMLLKSLASISPSSPPSPFA</sequence>
<evidence type="ECO:0000313" key="1">
    <source>
        <dbReference type="EMBL" id="KFG54072.1"/>
    </source>
</evidence>
<proteinExistence type="predicted"/>
<gene>
    <name evidence="1" type="ORF">TGFOU_248150A</name>
</gene>
<organism evidence="1 2">
    <name type="scientific">Toxoplasma gondii FOU</name>
    <dbReference type="NCBI Taxonomy" id="943167"/>
    <lineage>
        <taxon>Eukaryota</taxon>
        <taxon>Sar</taxon>
        <taxon>Alveolata</taxon>
        <taxon>Apicomplexa</taxon>
        <taxon>Conoidasida</taxon>
        <taxon>Coccidia</taxon>
        <taxon>Eucoccidiorida</taxon>
        <taxon>Eimeriorina</taxon>
        <taxon>Sarcocystidae</taxon>
        <taxon>Toxoplasma</taxon>
    </lineage>
</organism>
<dbReference type="AlphaFoldDB" id="A0A086LBQ4"/>
<comment type="caution">
    <text evidence="1">The sequence shown here is derived from an EMBL/GenBank/DDBJ whole genome shotgun (WGS) entry which is preliminary data.</text>
</comment>